<name>A0A1X6WWI2_9MICO</name>
<evidence type="ECO:0000256" key="10">
    <source>
        <dbReference type="SAM" id="Phobius"/>
    </source>
</evidence>
<dbReference type="CDD" id="cd00207">
    <property type="entry name" value="fer2"/>
    <property type="match status" value="1"/>
</dbReference>
<dbReference type="OrthoDB" id="9796486at2"/>
<keyword evidence="10" id="KW-0472">Membrane</keyword>
<dbReference type="PANTHER" id="PTHR47354">
    <property type="entry name" value="NADH OXIDOREDUCTASE HCR"/>
    <property type="match status" value="1"/>
</dbReference>
<dbReference type="InterPro" id="IPR036010">
    <property type="entry name" value="2Fe-2S_ferredoxin-like_sf"/>
</dbReference>
<evidence type="ECO:0000256" key="3">
    <source>
        <dbReference type="ARBA" id="ARBA00022714"/>
    </source>
</evidence>
<dbReference type="EMBL" id="FWFG01000041">
    <property type="protein sequence ID" value="SLM90012.1"/>
    <property type="molecule type" value="Genomic_DNA"/>
</dbReference>
<dbReference type="PROSITE" id="PS00197">
    <property type="entry name" value="2FE2S_FER_1"/>
    <property type="match status" value="1"/>
</dbReference>
<keyword evidence="2" id="KW-0285">Flavoprotein</keyword>
<dbReference type="SUPFAM" id="SSF63380">
    <property type="entry name" value="Riboflavin synthase domain-like"/>
    <property type="match status" value="1"/>
</dbReference>
<evidence type="ECO:0000256" key="7">
    <source>
        <dbReference type="ARBA" id="ARBA00023004"/>
    </source>
</evidence>
<proteinExistence type="predicted"/>
<keyword evidence="4" id="KW-0479">Metal-binding</keyword>
<dbReference type="Gene3D" id="2.40.30.10">
    <property type="entry name" value="Translation factors"/>
    <property type="match status" value="1"/>
</dbReference>
<dbReference type="GO" id="GO:0051537">
    <property type="term" value="F:2 iron, 2 sulfur cluster binding"/>
    <property type="evidence" value="ECO:0007669"/>
    <property type="project" value="UniProtKB-KW"/>
</dbReference>
<dbReference type="SUPFAM" id="SSF52343">
    <property type="entry name" value="Ferredoxin reductase-like, C-terminal NADP-linked domain"/>
    <property type="match status" value="1"/>
</dbReference>
<protein>
    <submittedName>
        <fullName evidence="13">Flavodoxin reductases (Ferredoxin-NADPH reductases) family 1</fullName>
    </submittedName>
</protein>
<dbReference type="InterPro" id="IPR017927">
    <property type="entry name" value="FAD-bd_FR_type"/>
</dbReference>
<dbReference type="InterPro" id="IPR039261">
    <property type="entry name" value="FNR_nucleotide-bd"/>
</dbReference>
<keyword evidence="7" id="KW-0408">Iron</keyword>
<feature type="domain" description="FAD-binding FR-type" evidence="12">
    <location>
        <begin position="35"/>
        <end position="140"/>
    </location>
</feature>
<dbReference type="InterPro" id="IPR001433">
    <property type="entry name" value="OxRdtase_FAD/NAD-bd"/>
</dbReference>
<keyword evidence="5" id="KW-0274">FAD</keyword>
<evidence type="ECO:0000256" key="5">
    <source>
        <dbReference type="ARBA" id="ARBA00022827"/>
    </source>
</evidence>
<dbReference type="InterPro" id="IPR006058">
    <property type="entry name" value="2Fe2S_fd_BS"/>
</dbReference>
<gene>
    <name evidence="13" type="ORF">FM110_04440</name>
</gene>
<dbReference type="InterPro" id="IPR050415">
    <property type="entry name" value="MRET"/>
</dbReference>
<dbReference type="PRINTS" id="PR00410">
    <property type="entry name" value="PHEHYDRXLASE"/>
</dbReference>
<evidence type="ECO:0000313" key="13">
    <source>
        <dbReference type="EMBL" id="SLM90012.1"/>
    </source>
</evidence>
<evidence type="ECO:0000259" key="11">
    <source>
        <dbReference type="PROSITE" id="PS51085"/>
    </source>
</evidence>
<dbReference type="Proteomes" id="UP000195981">
    <property type="component" value="Unassembled WGS sequence"/>
</dbReference>
<dbReference type="SUPFAM" id="SSF54292">
    <property type="entry name" value="2Fe-2S ferredoxin-like"/>
    <property type="match status" value="1"/>
</dbReference>
<dbReference type="InterPro" id="IPR008333">
    <property type="entry name" value="Cbr1-like_FAD-bd_dom"/>
</dbReference>
<evidence type="ECO:0000256" key="9">
    <source>
        <dbReference type="SAM" id="MobiDB-lite"/>
    </source>
</evidence>
<dbReference type="RefSeq" id="WP_087103050.1">
    <property type="nucleotide sequence ID" value="NZ_FWFG01000041.1"/>
</dbReference>
<sequence>MTEAAARHRTKVPPRPDRGVRMPWVLGTSPVPDPPAELALECLVRVQESPSIVSFTMRRRDGKPLAFRSGQYLSISVPAGPDGTPCERNYSISSSPLDCSVVRISVKREPQGLVSSWIHENLRPGMTVDALGPLGDFYPADVERRARFLLLAGGVGITPIASILWTLHKADGAASIDLIHHASRPEEFALSGELLDIAERDPRVRVHLSLGDRPCETWEGLAGRLDAEVIESLVPDACGRQVFACGPPGYLEAAKSVVVSLGVSPNSFFTESFLDTVQTGELEEEGAVAPAVWDTEAVSEAEVADAVDDIDGLPERDPDDPRPAVSFVRTGVRVMAEEGETILQAATREGITLRSNCANGMCGTCKVRTLAGDVDMRHNGGIRRREVEDGIILACCSRPEGDVVIDA</sequence>
<evidence type="ECO:0000256" key="8">
    <source>
        <dbReference type="ARBA" id="ARBA00023014"/>
    </source>
</evidence>
<feature type="domain" description="2Fe-2S ferredoxin-type" evidence="11">
    <location>
        <begin position="323"/>
        <end position="407"/>
    </location>
</feature>
<dbReference type="GO" id="GO:0016491">
    <property type="term" value="F:oxidoreductase activity"/>
    <property type="evidence" value="ECO:0007669"/>
    <property type="project" value="UniProtKB-KW"/>
</dbReference>
<evidence type="ECO:0000256" key="2">
    <source>
        <dbReference type="ARBA" id="ARBA00022630"/>
    </source>
</evidence>
<keyword evidence="10" id="KW-1133">Transmembrane helix</keyword>
<dbReference type="Gene3D" id="3.40.50.80">
    <property type="entry name" value="Nucleotide-binding domain of ferredoxin-NADP reductase (FNR) module"/>
    <property type="match status" value="1"/>
</dbReference>
<keyword evidence="14" id="KW-1185">Reference proteome</keyword>
<dbReference type="PROSITE" id="PS51384">
    <property type="entry name" value="FAD_FR"/>
    <property type="match status" value="1"/>
</dbReference>
<dbReference type="PROSITE" id="PS51085">
    <property type="entry name" value="2FE2S_FER_2"/>
    <property type="match status" value="1"/>
</dbReference>
<feature type="region of interest" description="Disordered" evidence="9">
    <location>
        <begin position="1"/>
        <end position="23"/>
    </location>
</feature>
<dbReference type="PANTHER" id="PTHR47354:SF6">
    <property type="entry name" value="NADH OXIDOREDUCTASE HCR"/>
    <property type="match status" value="1"/>
</dbReference>
<reference evidence="13 14" key="1">
    <citation type="submission" date="2017-02" db="EMBL/GenBank/DDBJ databases">
        <authorList>
            <person name="Peterson S.W."/>
        </authorList>
    </citation>
    <scope>NUCLEOTIDE SEQUENCE [LARGE SCALE GENOMIC DNA]</scope>
    <source>
        <strain evidence="13 14">CIP104813</strain>
    </source>
</reference>
<comment type="cofactor">
    <cofactor evidence="1">
        <name>FAD</name>
        <dbReference type="ChEBI" id="CHEBI:57692"/>
    </cofactor>
</comment>
<dbReference type="AlphaFoldDB" id="A0A1X6WWI2"/>
<dbReference type="InterPro" id="IPR012675">
    <property type="entry name" value="Beta-grasp_dom_sf"/>
</dbReference>
<evidence type="ECO:0000259" key="12">
    <source>
        <dbReference type="PROSITE" id="PS51384"/>
    </source>
</evidence>
<evidence type="ECO:0000256" key="6">
    <source>
        <dbReference type="ARBA" id="ARBA00023002"/>
    </source>
</evidence>
<evidence type="ECO:0000256" key="4">
    <source>
        <dbReference type="ARBA" id="ARBA00022723"/>
    </source>
</evidence>
<dbReference type="Gene3D" id="3.10.20.30">
    <property type="match status" value="1"/>
</dbReference>
<evidence type="ECO:0000256" key="1">
    <source>
        <dbReference type="ARBA" id="ARBA00001974"/>
    </source>
</evidence>
<organism evidence="13 14">
    <name type="scientific">Brachybacterium nesterenkovii</name>
    <dbReference type="NCBI Taxonomy" id="47847"/>
    <lineage>
        <taxon>Bacteria</taxon>
        <taxon>Bacillati</taxon>
        <taxon>Actinomycetota</taxon>
        <taxon>Actinomycetes</taxon>
        <taxon>Micrococcales</taxon>
        <taxon>Dermabacteraceae</taxon>
        <taxon>Brachybacterium</taxon>
    </lineage>
</organism>
<dbReference type="InterPro" id="IPR001041">
    <property type="entry name" value="2Fe-2S_ferredoxin-type"/>
</dbReference>
<keyword evidence="8" id="KW-0411">Iron-sulfur</keyword>
<keyword evidence="10" id="KW-0812">Transmembrane</keyword>
<evidence type="ECO:0000313" key="14">
    <source>
        <dbReference type="Proteomes" id="UP000195981"/>
    </source>
</evidence>
<dbReference type="InterPro" id="IPR017938">
    <property type="entry name" value="Riboflavin_synthase-like_b-brl"/>
</dbReference>
<dbReference type="Pfam" id="PF00970">
    <property type="entry name" value="FAD_binding_6"/>
    <property type="match status" value="1"/>
</dbReference>
<dbReference type="Pfam" id="PF00175">
    <property type="entry name" value="NAD_binding_1"/>
    <property type="match status" value="1"/>
</dbReference>
<accession>A0A1X6WWI2</accession>
<dbReference type="GO" id="GO:0046872">
    <property type="term" value="F:metal ion binding"/>
    <property type="evidence" value="ECO:0007669"/>
    <property type="project" value="UniProtKB-KW"/>
</dbReference>
<keyword evidence="3" id="KW-0001">2Fe-2S</keyword>
<dbReference type="Pfam" id="PF00111">
    <property type="entry name" value="Fer2"/>
    <property type="match status" value="1"/>
</dbReference>
<keyword evidence="6" id="KW-0560">Oxidoreductase</keyword>
<feature type="transmembrane region" description="Helical" evidence="10">
    <location>
        <begin position="148"/>
        <end position="167"/>
    </location>
</feature>